<reference evidence="2" key="1">
    <citation type="journal article" date="2008" name="BMC Genomics">
        <title>A conifer genomics resource of 200,000 spruce (Picea spp.) ESTs and 6,464 high-quality, sequence-finished full-length cDNAs for Sitka spruce (Picea sitchensis).</title>
        <authorList>
            <person name="Ralph S.G."/>
            <person name="Chun H.J."/>
            <person name="Kolosova N."/>
            <person name="Cooper D."/>
            <person name="Oddy C."/>
            <person name="Ritland C.E."/>
            <person name="Kirkpatrick R."/>
            <person name="Moore R."/>
            <person name="Barber S."/>
            <person name="Holt R.A."/>
            <person name="Jones S.J."/>
            <person name="Marra M.A."/>
            <person name="Douglas C.J."/>
            <person name="Ritland K."/>
            <person name="Bohlmann J."/>
        </authorList>
    </citation>
    <scope>NUCLEOTIDE SEQUENCE</scope>
    <source>
        <tissue evidence="2">Green portion of the leader tissue</tissue>
    </source>
</reference>
<name>A9NST0_PICSI</name>
<dbReference type="AlphaFoldDB" id="A9NST0"/>
<sequence>MGDVSQFLQHQVATLRAKEKEEKERKEKEKKGQGKKG</sequence>
<protein>
    <submittedName>
        <fullName evidence="2">Uncharacterized protein</fullName>
    </submittedName>
</protein>
<feature type="compositionally biased region" description="Polar residues" evidence="1">
    <location>
        <begin position="1"/>
        <end position="12"/>
    </location>
</feature>
<proteinExistence type="evidence at transcript level"/>
<dbReference type="EMBL" id="EF084372">
    <property type="protein sequence ID" value="ABK23691.1"/>
    <property type="molecule type" value="mRNA"/>
</dbReference>
<feature type="region of interest" description="Disordered" evidence="1">
    <location>
        <begin position="1"/>
        <end position="37"/>
    </location>
</feature>
<organism evidence="2">
    <name type="scientific">Picea sitchensis</name>
    <name type="common">Sitka spruce</name>
    <name type="synonym">Pinus sitchensis</name>
    <dbReference type="NCBI Taxonomy" id="3332"/>
    <lineage>
        <taxon>Eukaryota</taxon>
        <taxon>Viridiplantae</taxon>
        <taxon>Streptophyta</taxon>
        <taxon>Embryophyta</taxon>
        <taxon>Tracheophyta</taxon>
        <taxon>Spermatophyta</taxon>
        <taxon>Pinopsida</taxon>
        <taxon>Pinidae</taxon>
        <taxon>Conifers I</taxon>
        <taxon>Pinales</taxon>
        <taxon>Pinaceae</taxon>
        <taxon>Picea</taxon>
    </lineage>
</organism>
<evidence type="ECO:0000256" key="1">
    <source>
        <dbReference type="SAM" id="MobiDB-lite"/>
    </source>
</evidence>
<accession>A9NST0</accession>
<evidence type="ECO:0000313" key="2">
    <source>
        <dbReference type="EMBL" id="ABK23691.1"/>
    </source>
</evidence>
<feature type="compositionally biased region" description="Basic and acidic residues" evidence="1">
    <location>
        <begin position="16"/>
        <end position="37"/>
    </location>
</feature>